<evidence type="ECO:0000256" key="5">
    <source>
        <dbReference type="ARBA" id="ARBA00022847"/>
    </source>
</evidence>
<dbReference type="Proteomes" id="UP000199614">
    <property type="component" value="Unassembled WGS sequence"/>
</dbReference>
<keyword evidence="3" id="KW-1003">Cell membrane</keyword>
<dbReference type="GO" id="GO:0015293">
    <property type="term" value="F:symporter activity"/>
    <property type="evidence" value="ECO:0007669"/>
    <property type="project" value="UniProtKB-KW"/>
</dbReference>
<evidence type="ECO:0000256" key="1">
    <source>
        <dbReference type="ARBA" id="ARBA00004651"/>
    </source>
</evidence>
<evidence type="ECO:0000256" key="4">
    <source>
        <dbReference type="ARBA" id="ARBA00022692"/>
    </source>
</evidence>
<evidence type="ECO:0000256" key="3">
    <source>
        <dbReference type="ARBA" id="ARBA00022475"/>
    </source>
</evidence>
<sequence length="205" mass="21724">MTESPFVTTMRGQWRPMARLLGMSMVFSVSSYTVLAFVVSYLLVVRGQAPEVAYPSVLVAILVGSAAIPAFGALSDRFGRRRILLIGCIGLIIFAFPGYLLMATGGFVASTAGQLVLWIPVAIFCGVFPATFCELFPTGARSTGVGVPYALSTAAFSGTTPLLSTMVIEWTNSDIAPAAYLVLGAVVSLPFLWGLRETANAALRQ</sequence>
<feature type="transmembrane region" description="Helical" evidence="8">
    <location>
        <begin position="115"/>
        <end position="133"/>
    </location>
</feature>
<gene>
    <name evidence="10" type="ORF">SAMN05216207_10744</name>
</gene>
<keyword evidence="2" id="KW-0813">Transport</keyword>
<comment type="subcellular location">
    <subcellularLocation>
        <location evidence="1">Cell membrane</location>
        <topology evidence="1">Multi-pass membrane protein</topology>
    </subcellularLocation>
</comment>
<evidence type="ECO:0000256" key="7">
    <source>
        <dbReference type="ARBA" id="ARBA00023136"/>
    </source>
</evidence>
<evidence type="ECO:0000256" key="6">
    <source>
        <dbReference type="ARBA" id="ARBA00022989"/>
    </source>
</evidence>
<protein>
    <submittedName>
        <fullName evidence="10">MFS transporter, MHS family, proline/betaine transporter</fullName>
    </submittedName>
</protein>
<dbReference type="GO" id="GO:0005886">
    <property type="term" value="C:plasma membrane"/>
    <property type="evidence" value="ECO:0007669"/>
    <property type="project" value="UniProtKB-SubCell"/>
</dbReference>
<evidence type="ECO:0000259" key="9">
    <source>
        <dbReference type="PROSITE" id="PS50850"/>
    </source>
</evidence>
<feature type="transmembrane region" description="Helical" evidence="8">
    <location>
        <begin position="145"/>
        <end position="163"/>
    </location>
</feature>
<dbReference type="InterPro" id="IPR036259">
    <property type="entry name" value="MFS_trans_sf"/>
</dbReference>
<organism evidence="10 11">
    <name type="scientific">Pseudonocardia ammonioxydans</name>
    <dbReference type="NCBI Taxonomy" id="260086"/>
    <lineage>
        <taxon>Bacteria</taxon>
        <taxon>Bacillati</taxon>
        <taxon>Actinomycetota</taxon>
        <taxon>Actinomycetes</taxon>
        <taxon>Pseudonocardiales</taxon>
        <taxon>Pseudonocardiaceae</taxon>
        <taxon>Pseudonocardia</taxon>
    </lineage>
</organism>
<evidence type="ECO:0000256" key="8">
    <source>
        <dbReference type="SAM" id="Phobius"/>
    </source>
</evidence>
<evidence type="ECO:0000313" key="11">
    <source>
        <dbReference type="Proteomes" id="UP000199614"/>
    </source>
</evidence>
<dbReference type="EMBL" id="FOUY01000074">
    <property type="protein sequence ID" value="SFO51183.1"/>
    <property type="molecule type" value="Genomic_DNA"/>
</dbReference>
<keyword evidence="7 8" id="KW-0472">Membrane</keyword>
<keyword evidence="5" id="KW-0769">Symport</keyword>
<feature type="transmembrane region" description="Helical" evidence="8">
    <location>
        <begin position="20"/>
        <end position="46"/>
    </location>
</feature>
<dbReference type="PROSITE" id="PS50850">
    <property type="entry name" value="MFS"/>
    <property type="match status" value="1"/>
</dbReference>
<evidence type="ECO:0000256" key="2">
    <source>
        <dbReference type="ARBA" id="ARBA00022448"/>
    </source>
</evidence>
<proteinExistence type="predicted"/>
<keyword evidence="6 8" id="KW-1133">Transmembrane helix</keyword>
<evidence type="ECO:0000313" key="10">
    <source>
        <dbReference type="EMBL" id="SFO51183.1"/>
    </source>
</evidence>
<dbReference type="Gene3D" id="1.20.1250.20">
    <property type="entry name" value="MFS general substrate transporter like domains"/>
    <property type="match status" value="1"/>
</dbReference>
<reference evidence="10 11" key="1">
    <citation type="submission" date="2016-10" db="EMBL/GenBank/DDBJ databases">
        <authorList>
            <person name="de Groot N.N."/>
        </authorList>
    </citation>
    <scope>NUCLEOTIDE SEQUENCE [LARGE SCALE GENOMIC DNA]</scope>
    <source>
        <strain evidence="10 11">CGMCC 4.1877</strain>
    </source>
</reference>
<keyword evidence="4 8" id="KW-0812">Transmembrane</keyword>
<keyword evidence="11" id="KW-1185">Reference proteome</keyword>
<feature type="domain" description="Major facilitator superfamily (MFS) profile" evidence="9">
    <location>
        <begin position="1"/>
        <end position="202"/>
    </location>
</feature>
<accession>A0A1I5HSF1</accession>
<feature type="transmembrane region" description="Helical" evidence="8">
    <location>
        <begin position="83"/>
        <end position="109"/>
    </location>
</feature>
<dbReference type="InterPro" id="IPR051084">
    <property type="entry name" value="H+-coupled_symporters"/>
</dbReference>
<dbReference type="SUPFAM" id="SSF103473">
    <property type="entry name" value="MFS general substrate transporter"/>
    <property type="match status" value="1"/>
</dbReference>
<dbReference type="PANTHER" id="PTHR43528">
    <property type="entry name" value="ALPHA-KETOGLUTARATE PERMEASE"/>
    <property type="match status" value="1"/>
</dbReference>
<feature type="transmembrane region" description="Helical" evidence="8">
    <location>
        <begin position="175"/>
        <end position="195"/>
    </location>
</feature>
<dbReference type="STRING" id="260086.SAMN05216207_10744"/>
<dbReference type="InterPro" id="IPR020846">
    <property type="entry name" value="MFS_dom"/>
</dbReference>
<name>A0A1I5HSF1_PSUAM</name>
<feature type="transmembrane region" description="Helical" evidence="8">
    <location>
        <begin position="52"/>
        <end position="71"/>
    </location>
</feature>
<dbReference type="AlphaFoldDB" id="A0A1I5HSF1"/>
<dbReference type="PANTHER" id="PTHR43528:SF1">
    <property type="entry name" value="ALPHA-KETOGLUTARATE PERMEASE"/>
    <property type="match status" value="1"/>
</dbReference>